<keyword evidence="8" id="KW-1185">Reference proteome</keyword>
<keyword evidence="2" id="KW-0805">Transcription regulation</keyword>
<dbReference type="GO" id="GO:0008270">
    <property type="term" value="F:zinc ion binding"/>
    <property type="evidence" value="ECO:0007669"/>
    <property type="project" value="InterPro"/>
</dbReference>
<dbReference type="InterPro" id="IPR051089">
    <property type="entry name" value="prtT"/>
</dbReference>
<evidence type="ECO:0000256" key="5">
    <source>
        <dbReference type="ARBA" id="ARBA00023242"/>
    </source>
</evidence>
<name>A0A8K0S6T4_9HYPO</name>
<dbReference type="GO" id="GO:0000981">
    <property type="term" value="F:DNA-binding transcription factor activity, RNA polymerase II-specific"/>
    <property type="evidence" value="ECO:0007669"/>
    <property type="project" value="InterPro"/>
</dbReference>
<evidence type="ECO:0000256" key="4">
    <source>
        <dbReference type="ARBA" id="ARBA00023163"/>
    </source>
</evidence>
<dbReference type="EMBL" id="JAGPXF010000001">
    <property type="protein sequence ID" value="KAH7262203.1"/>
    <property type="molecule type" value="Genomic_DNA"/>
</dbReference>
<dbReference type="OrthoDB" id="5217604at2759"/>
<feature type="domain" description="Xylanolytic transcriptional activator regulatory" evidence="6">
    <location>
        <begin position="133"/>
        <end position="302"/>
    </location>
</feature>
<dbReference type="PANTHER" id="PTHR31845">
    <property type="entry name" value="FINGER DOMAIN PROTEIN, PUTATIVE-RELATED"/>
    <property type="match status" value="1"/>
</dbReference>
<dbReference type="Pfam" id="PF04082">
    <property type="entry name" value="Fungal_trans"/>
    <property type="match status" value="1"/>
</dbReference>
<dbReference type="InterPro" id="IPR007219">
    <property type="entry name" value="XnlR_reg_dom"/>
</dbReference>
<dbReference type="InterPro" id="IPR036864">
    <property type="entry name" value="Zn2-C6_fun-type_DNA-bd_sf"/>
</dbReference>
<organism evidence="7 8">
    <name type="scientific">Fusarium tricinctum</name>
    <dbReference type="NCBI Taxonomy" id="61284"/>
    <lineage>
        <taxon>Eukaryota</taxon>
        <taxon>Fungi</taxon>
        <taxon>Dikarya</taxon>
        <taxon>Ascomycota</taxon>
        <taxon>Pezizomycotina</taxon>
        <taxon>Sordariomycetes</taxon>
        <taxon>Hypocreomycetidae</taxon>
        <taxon>Hypocreales</taxon>
        <taxon>Nectriaceae</taxon>
        <taxon>Fusarium</taxon>
        <taxon>Fusarium tricinctum species complex</taxon>
    </lineage>
</organism>
<evidence type="ECO:0000259" key="6">
    <source>
        <dbReference type="Pfam" id="PF04082"/>
    </source>
</evidence>
<accession>A0A8K0S6T4</accession>
<dbReference type="GO" id="GO:0000976">
    <property type="term" value="F:transcription cis-regulatory region binding"/>
    <property type="evidence" value="ECO:0007669"/>
    <property type="project" value="TreeGrafter"/>
</dbReference>
<proteinExistence type="predicted"/>
<dbReference type="PANTHER" id="PTHR31845:SF10">
    <property type="entry name" value="ZN(II)2CYS6 TRANSCRIPTION FACTOR (EUROFUNG)"/>
    <property type="match status" value="1"/>
</dbReference>
<evidence type="ECO:0000313" key="8">
    <source>
        <dbReference type="Proteomes" id="UP000813427"/>
    </source>
</evidence>
<evidence type="ECO:0000256" key="3">
    <source>
        <dbReference type="ARBA" id="ARBA00023125"/>
    </source>
</evidence>
<dbReference type="SUPFAM" id="SSF57701">
    <property type="entry name" value="Zn2/Cys6 DNA-binding domain"/>
    <property type="match status" value="1"/>
</dbReference>
<comment type="caution">
    <text evidence="7">The sequence shown here is derived from an EMBL/GenBank/DDBJ whole genome shotgun (WGS) entry which is preliminary data.</text>
</comment>
<dbReference type="Proteomes" id="UP000813427">
    <property type="component" value="Unassembled WGS sequence"/>
</dbReference>
<gene>
    <name evidence="7" type="ORF">BKA59DRAFT_539818</name>
</gene>
<dbReference type="AlphaFoldDB" id="A0A8K0S6T4"/>
<evidence type="ECO:0000256" key="2">
    <source>
        <dbReference type="ARBA" id="ARBA00023015"/>
    </source>
</evidence>
<protein>
    <recommendedName>
        <fullName evidence="6">Xylanolytic transcriptional activator regulatory domain-containing protein</fullName>
    </recommendedName>
</protein>
<keyword evidence="5" id="KW-0539">Nucleus</keyword>
<evidence type="ECO:0000313" key="7">
    <source>
        <dbReference type="EMBL" id="KAH7262203.1"/>
    </source>
</evidence>
<dbReference type="CDD" id="cd12148">
    <property type="entry name" value="fungal_TF_MHR"/>
    <property type="match status" value="1"/>
</dbReference>
<keyword evidence="3" id="KW-0238">DNA-binding</keyword>
<dbReference type="GO" id="GO:0006351">
    <property type="term" value="P:DNA-templated transcription"/>
    <property type="evidence" value="ECO:0007669"/>
    <property type="project" value="InterPro"/>
</dbReference>
<comment type="subcellular location">
    <subcellularLocation>
        <location evidence="1">Nucleus</location>
    </subcellularLocation>
</comment>
<sequence length="578" mass="66040">MAERNVSPPRRLRACASCARAKAKCRFKEEHVQRHIHLCDRCETLKQECLPQTTTSLRKPRRVHQGGESTLTLQPSMYREDMDRNVGTDAQQTSANERPWRVESQAKPKATIAVPQPPFGLSWLQATQILRIFREEYIPQFPFITISGDRAAEALSKDNPFLFRAVMLVAAPLLESKAVKNKRNTLAYLGYRSLVEEDKTLDILQGMLVIVAWAHKSCIDNSQVVNLTYLALGYAHSLGITQEPVLHNNNAEISSDSAERAPQDKTHLLEEQRTFLGLYCALSIISTRQSRRNSLDTPYIETCLKNIGQSSVETSDFAAAHIVHLVRMSERLSEGFGEPHKRTLSRPYAFLLEGTGRHFQTDLNRLAASATYPSLASHSQTFELHRLYLLVRMYEPAVIVASHPDEGVLLFVFLLICLRNCIDAMRSFFDLFLELPVDLMLRYSIVTSDHVIFVTLQAVRLLLVKIPDWDVQSARETLDLGAVLDQIVSRYEEADVLREEAVRRFGNSTQTEENSDEMSNLSKLAREIRWLKYWFETKTQEKQTEDDLPIELGRGEYEDKLRPTWYVGLLEDIDWNIG</sequence>
<evidence type="ECO:0000256" key="1">
    <source>
        <dbReference type="ARBA" id="ARBA00004123"/>
    </source>
</evidence>
<keyword evidence="4" id="KW-0804">Transcription</keyword>
<reference evidence="7" key="1">
    <citation type="journal article" date="2021" name="Nat. Commun.">
        <title>Genetic determinants of endophytism in the Arabidopsis root mycobiome.</title>
        <authorList>
            <person name="Mesny F."/>
            <person name="Miyauchi S."/>
            <person name="Thiergart T."/>
            <person name="Pickel B."/>
            <person name="Atanasova L."/>
            <person name="Karlsson M."/>
            <person name="Huettel B."/>
            <person name="Barry K.W."/>
            <person name="Haridas S."/>
            <person name="Chen C."/>
            <person name="Bauer D."/>
            <person name="Andreopoulos W."/>
            <person name="Pangilinan J."/>
            <person name="LaButti K."/>
            <person name="Riley R."/>
            <person name="Lipzen A."/>
            <person name="Clum A."/>
            <person name="Drula E."/>
            <person name="Henrissat B."/>
            <person name="Kohler A."/>
            <person name="Grigoriev I.V."/>
            <person name="Martin F.M."/>
            <person name="Hacquard S."/>
        </authorList>
    </citation>
    <scope>NUCLEOTIDE SEQUENCE</scope>
    <source>
        <strain evidence="7">MPI-SDFR-AT-0068</strain>
    </source>
</reference>
<dbReference type="GO" id="GO:0005634">
    <property type="term" value="C:nucleus"/>
    <property type="evidence" value="ECO:0007669"/>
    <property type="project" value="UniProtKB-SubCell"/>
</dbReference>